<evidence type="ECO:0000256" key="6">
    <source>
        <dbReference type="ARBA" id="ARBA00023040"/>
    </source>
</evidence>
<evidence type="ECO:0000256" key="12">
    <source>
        <dbReference type="SAM" id="Phobius"/>
    </source>
</evidence>
<feature type="transmembrane region" description="Helical" evidence="12">
    <location>
        <begin position="245"/>
        <end position="266"/>
    </location>
</feature>
<dbReference type="InterPro" id="IPR000832">
    <property type="entry name" value="GPCR_2_secretin-like"/>
</dbReference>
<evidence type="ECO:0000259" key="14">
    <source>
        <dbReference type="PROSITE" id="PS50261"/>
    </source>
</evidence>
<proteinExistence type="inferred from homology"/>
<dbReference type="PROSITE" id="PS50227">
    <property type="entry name" value="G_PROTEIN_RECEP_F2_3"/>
    <property type="match status" value="1"/>
</dbReference>
<dbReference type="GO" id="GO:0017046">
    <property type="term" value="F:peptide hormone binding"/>
    <property type="evidence" value="ECO:0007669"/>
    <property type="project" value="TreeGrafter"/>
</dbReference>
<feature type="transmembrane region" description="Helical" evidence="12">
    <location>
        <begin position="431"/>
        <end position="456"/>
    </location>
</feature>
<dbReference type="Ensembl" id="ENSGMOT00000051779.1">
    <property type="protein sequence ID" value="ENSGMOP00000043294.1"/>
    <property type="gene ID" value="ENSGMOG00000002209.2"/>
</dbReference>
<dbReference type="Pfam" id="PF00002">
    <property type="entry name" value="7tm_2"/>
    <property type="match status" value="1"/>
</dbReference>
<evidence type="ECO:0000256" key="3">
    <source>
        <dbReference type="ARBA" id="ARBA00022475"/>
    </source>
</evidence>
<feature type="transmembrane region" description="Helical" evidence="12">
    <location>
        <begin position="404"/>
        <end position="425"/>
    </location>
</feature>
<reference evidence="15" key="2">
    <citation type="submission" date="2025-09" db="UniProtKB">
        <authorList>
            <consortium name="Ensembl"/>
        </authorList>
    </citation>
    <scope>IDENTIFICATION</scope>
</reference>
<keyword evidence="16" id="KW-1185">Reference proteome</keyword>
<dbReference type="GO" id="GO:0007166">
    <property type="term" value="P:cell surface receptor signaling pathway"/>
    <property type="evidence" value="ECO:0007669"/>
    <property type="project" value="InterPro"/>
</dbReference>
<protein>
    <submittedName>
        <fullName evidence="15">Vasoactive intestinal peptide receptor 1a</fullName>
    </submittedName>
</protein>
<keyword evidence="11" id="KW-0807">Transducer</keyword>
<dbReference type="GO" id="GO:0007188">
    <property type="term" value="P:adenylate cyclase-modulating G protein-coupled receptor signaling pathway"/>
    <property type="evidence" value="ECO:0007669"/>
    <property type="project" value="TreeGrafter"/>
</dbReference>
<dbReference type="Gene3D" id="4.10.1240.10">
    <property type="entry name" value="GPCR, family 2, extracellular hormone receptor domain"/>
    <property type="match status" value="1"/>
</dbReference>
<dbReference type="Gene3D" id="1.20.1070.10">
    <property type="entry name" value="Rhodopsin 7-helix transmembrane proteins"/>
    <property type="match status" value="1"/>
</dbReference>
<organism evidence="15 16">
    <name type="scientific">Gadus morhua</name>
    <name type="common">Atlantic cod</name>
    <dbReference type="NCBI Taxonomy" id="8049"/>
    <lineage>
        <taxon>Eukaryota</taxon>
        <taxon>Metazoa</taxon>
        <taxon>Chordata</taxon>
        <taxon>Craniata</taxon>
        <taxon>Vertebrata</taxon>
        <taxon>Euteleostomi</taxon>
        <taxon>Actinopterygii</taxon>
        <taxon>Neopterygii</taxon>
        <taxon>Teleostei</taxon>
        <taxon>Neoteleostei</taxon>
        <taxon>Acanthomorphata</taxon>
        <taxon>Zeiogadaria</taxon>
        <taxon>Gadariae</taxon>
        <taxon>Gadiformes</taxon>
        <taxon>Gadoidei</taxon>
        <taxon>Gadidae</taxon>
        <taxon>Gadus</taxon>
    </lineage>
</organism>
<dbReference type="InterPro" id="IPR036445">
    <property type="entry name" value="GPCR_2_extracell_dom_sf"/>
</dbReference>
<evidence type="ECO:0000313" key="15">
    <source>
        <dbReference type="Ensembl" id="ENSGMOP00000043294.1"/>
    </source>
</evidence>
<dbReference type="InterPro" id="IPR017983">
    <property type="entry name" value="GPCR_2_secretin-like_CS"/>
</dbReference>
<keyword evidence="7 12" id="KW-0472">Membrane</keyword>
<feature type="domain" description="G-protein coupled receptors family 2 profile 2" evidence="14">
    <location>
        <begin position="208"/>
        <end position="457"/>
    </location>
</feature>
<keyword evidence="4 12" id="KW-0812">Transmembrane</keyword>
<evidence type="ECO:0000256" key="1">
    <source>
        <dbReference type="ARBA" id="ARBA00004651"/>
    </source>
</evidence>
<dbReference type="SUPFAM" id="SSF81321">
    <property type="entry name" value="Family A G protein-coupled receptor-like"/>
    <property type="match status" value="1"/>
</dbReference>
<evidence type="ECO:0000256" key="8">
    <source>
        <dbReference type="ARBA" id="ARBA00023157"/>
    </source>
</evidence>
<evidence type="ECO:0000259" key="13">
    <source>
        <dbReference type="PROSITE" id="PS50227"/>
    </source>
</evidence>
<dbReference type="GeneTree" id="ENSGT00940000166630"/>
<dbReference type="InterPro" id="IPR050332">
    <property type="entry name" value="GPCR_2"/>
</dbReference>
<comment type="similarity">
    <text evidence="2">Belongs to the G-protein coupled receptor 2 family.</text>
</comment>
<dbReference type="PRINTS" id="PR00249">
    <property type="entry name" value="GPCRSECRETIN"/>
</dbReference>
<evidence type="ECO:0000313" key="16">
    <source>
        <dbReference type="Proteomes" id="UP000694546"/>
    </source>
</evidence>
<evidence type="ECO:0000256" key="11">
    <source>
        <dbReference type="ARBA" id="ARBA00023224"/>
    </source>
</evidence>
<evidence type="ECO:0000256" key="5">
    <source>
        <dbReference type="ARBA" id="ARBA00022989"/>
    </source>
</evidence>
<name>A0A8C5BAS5_GADMO</name>
<dbReference type="GO" id="GO:0005886">
    <property type="term" value="C:plasma membrane"/>
    <property type="evidence" value="ECO:0007669"/>
    <property type="project" value="UniProtKB-SubCell"/>
</dbReference>
<reference evidence="15" key="1">
    <citation type="submission" date="2025-08" db="UniProtKB">
        <authorList>
            <consortium name="Ensembl"/>
        </authorList>
    </citation>
    <scope>IDENTIFICATION</scope>
</reference>
<keyword evidence="10" id="KW-0325">Glycoprotein</keyword>
<keyword evidence="8" id="KW-1015">Disulfide bond</keyword>
<keyword evidence="9" id="KW-0675">Receptor</keyword>
<dbReference type="InterPro" id="IPR001879">
    <property type="entry name" value="GPCR_2_extracellular_dom"/>
</dbReference>
<evidence type="ECO:0000256" key="4">
    <source>
        <dbReference type="ARBA" id="ARBA00022692"/>
    </source>
</evidence>
<feature type="transmembrane region" description="Helical" evidence="12">
    <location>
        <begin position="359"/>
        <end position="384"/>
    </location>
</feature>
<dbReference type="PANTHER" id="PTHR45620">
    <property type="entry name" value="PDF RECEPTOR-LIKE PROTEIN-RELATED"/>
    <property type="match status" value="1"/>
</dbReference>
<dbReference type="InterPro" id="IPR017981">
    <property type="entry name" value="GPCR_2-like_7TM"/>
</dbReference>
<dbReference type="Pfam" id="PF02793">
    <property type="entry name" value="HRM"/>
    <property type="match status" value="1"/>
</dbReference>
<accession>A0A8C5BAS5</accession>
<keyword evidence="6" id="KW-0297">G-protein coupled receptor</keyword>
<dbReference type="AlphaFoldDB" id="A0A8C5BAS5"/>
<dbReference type="PROSITE" id="PS00649">
    <property type="entry name" value="G_PROTEIN_RECEP_F2_1"/>
    <property type="match status" value="1"/>
</dbReference>
<sequence length="523" mass="58603">METSTLDYVDTCIVASVDNACTGVDNACTGVDNACTGVVNACTGVVNACTGVDNACTGVDNACTGVVNTCTFACVVRKIWYDYLYYTRALFRLCEQFKHVKRLDLLLNTLSLSLSHSHSLTLTLAVSFPSGCSGMWDKLMCWPSAGLEEVVTLPCPKYFSYFTSQPRIGNLSKTCTEDGWSTISPASYNLHCGFDSNNTMDGDFYAAVKVGYTIGHSVSLIALTAAIILLCLFRKLHCTRNYIHMNLFVSFVLKATSVFVKDVILYPGDQPEECPSSVGCKAVLVFFQYGIMASYFWLLVEGLYLYALLAVSFFSEKKYFWCYILIGWGVPAIFISAWVGTKVYLKDPGCWDIIEGLPWWIIKTPILIAILVNFFLFICIIRILQQKINCPDIGRKESNQYSRLAKSTLLLIPLFGMNYIIFAYIPEHIQLHVRMVFDLVLGSFQGFIVAVLYCFLNGEVQSEVRRKWRRWMLQRFLSTADTKYQPPSMGSNGNNFSTQITMLTKCSPTTRRSSSCQDHLSAL</sequence>
<feature type="domain" description="G-protein coupled receptors family 2 profile 1" evidence="13">
    <location>
        <begin position="132"/>
        <end position="196"/>
    </location>
</feature>
<evidence type="ECO:0000256" key="7">
    <source>
        <dbReference type="ARBA" id="ARBA00023136"/>
    </source>
</evidence>
<dbReference type="GO" id="GO:0004999">
    <property type="term" value="F:vasoactive intestinal polypeptide receptor activity"/>
    <property type="evidence" value="ECO:0007669"/>
    <property type="project" value="InterPro"/>
</dbReference>
<evidence type="ECO:0000256" key="10">
    <source>
        <dbReference type="ARBA" id="ARBA00023180"/>
    </source>
</evidence>
<dbReference type="InterPro" id="IPR001771">
    <property type="entry name" value="GPCR_2_VIP_rcpt_1"/>
</dbReference>
<dbReference type="SUPFAM" id="SSF111418">
    <property type="entry name" value="Hormone receptor domain"/>
    <property type="match status" value="1"/>
</dbReference>
<comment type="subcellular location">
    <subcellularLocation>
        <location evidence="1">Cell membrane</location>
        <topology evidence="1">Multi-pass membrane protein</topology>
    </subcellularLocation>
</comment>
<dbReference type="SMART" id="SM00008">
    <property type="entry name" value="HormR"/>
    <property type="match status" value="1"/>
</dbReference>
<dbReference type="PROSITE" id="PS50261">
    <property type="entry name" value="G_PROTEIN_RECEP_F2_4"/>
    <property type="match status" value="1"/>
</dbReference>
<dbReference type="PROSITE" id="PS00650">
    <property type="entry name" value="G_PROTEIN_RECEP_F2_2"/>
    <property type="match status" value="1"/>
</dbReference>
<keyword evidence="3" id="KW-1003">Cell membrane</keyword>
<feature type="transmembrane region" description="Helical" evidence="12">
    <location>
        <begin position="319"/>
        <end position="339"/>
    </location>
</feature>
<dbReference type="PANTHER" id="PTHR45620:SF24">
    <property type="entry name" value="VASOACTIVE INTESTINAL POLYPEPTIDE RECEPTOR 1"/>
    <property type="match status" value="1"/>
</dbReference>
<feature type="transmembrane region" description="Helical" evidence="12">
    <location>
        <begin position="214"/>
        <end position="233"/>
    </location>
</feature>
<dbReference type="GO" id="GO:0008528">
    <property type="term" value="F:G protein-coupled peptide receptor activity"/>
    <property type="evidence" value="ECO:0007669"/>
    <property type="project" value="TreeGrafter"/>
</dbReference>
<evidence type="ECO:0000256" key="9">
    <source>
        <dbReference type="ARBA" id="ARBA00023170"/>
    </source>
</evidence>
<keyword evidence="5 12" id="KW-1133">Transmembrane helix</keyword>
<evidence type="ECO:0000256" key="2">
    <source>
        <dbReference type="ARBA" id="ARBA00005314"/>
    </source>
</evidence>
<dbReference type="Proteomes" id="UP000694546">
    <property type="component" value="Chromosome 8"/>
</dbReference>
<dbReference type="PRINTS" id="PR01154">
    <property type="entry name" value="VIP1RECEPTOR"/>
</dbReference>
<feature type="transmembrane region" description="Helical" evidence="12">
    <location>
        <begin position="286"/>
        <end position="307"/>
    </location>
</feature>